<dbReference type="SMART" id="SM00671">
    <property type="entry name" value="SEL1"/>
    <property type="match status" value="7"/>
</dbReference>
<evidence type="ECO:0000313" key="4">
    <source>
        <dbReference type="Proteomes" id="UP000233469"/>
    </source>
</evidence>
<name>A0A2N1MLK4_9GLOM</name>
<dbReference type="PANTHER" id="PTHR43628:SF1">
    <property type="entry name" value="CHITIN SYNTHASE REGULATORY FACTOR 2-RELATED"/>
    <property type="match status" value="1"/>
</dbReference>
<evidence type="ECO:0000313" key="3">
    <source>
        <dbReference type="EMBL" id="PKK62492.1"/>
    </source>
</evidence>
<dbReference type="GO" id="GO:0004672">
    <property type="term" value="F:protein kinase activity"/>
    <property type="evidence" value="ECO:0007669"/>
    <property type="project" value="InterPro"/>
</dbReference>
<dbReference type="Proteomes" id="UP000233469">
    <property type="component" value="Unassembled WGS sequence"/>
</dbReference>
<comment type="caution">
    <text evidence="3">The sequence shown here is derived from an EMBL/GenBank/DDBJ whole genome shotgun (WGS) entry which is preliminary data.</text>
</comment>
<dbReference type="Gene3D" id="1.25.40.10">
    <property type="entry name" value="Tetratricopeptide repeat domain"/>
    <property type="match status" value="1"/>
</dbReference>
<sequence>MSNNNFGSTNNSNDWNKWIEEAISNKLIKHYDFEQFYNFQEIGSGSFGKVHRTNWKNSNKNYALKSFFNFNDTVIKVIVHEIQLQREVGLHDNIIHFYGVTTNEENQYLMVMEYANSGTLRNYLKENFKNLTWNDKYKFAFQLVCAISCLHDEGIAHRDLHSNNVLIHQNIIKLADFGLSKRISETCQNSDSFGIIPYIDPKKFSSHSFSLNEKSDVYSIGVLLWEISSGKPPFDGISSFSLILQISQGHRETPVPDTPTAYVNLYTECWNGEPDSRPTVNQVDARLKAINNNQISCNFSVMVNEIIQLTNKIGDDAEKQEILNYLNNNNVTLQEIYNWALNNQNNSNSIVLLGDFNYLGMGINIDKNRAFELYQIAANLGNAFGIISLGYCYQYGVGTNIDKSKAFELCQKAAELGNAAGINYLGDCYENGIGTDVDKKKAFELYQQAANLGNPAGINNLGNCYENGIGTNIDKQKAFELYKNAANLGNAFGINNLGECYRNGIGIDVDEKKAFELYQKAANLGNTDGLNNLGYCYESGIGTNIDKQKAFELYYKAANLGNNVAQYNLALMYKNGEGFVNMDRAIYWLKKSAEQGDQLAQNELEKLL</sequence>
<proteinExistence type="predicted"/>
<dbReference type="InterPro" id="IPR017441">
    <property type="entry name" value="Protein_kinase_ATP_BS"/>
</dbReference>
<reference evidence="3 4" key="2">
    <citation type="submission" date="2017-10" db="EMBL/GenBank/DDBJ databases">
        <title>Extensive intraspecific genome diversity in a model arbuscular mycorrhizal fungus.</title>
        <authorList>
            <person name="Chen E.C.H."/>
            <person name="Morin E."/>
            <person name="Baudet D."/>
            <person name="Noel J."/>
            <person name="Ndikumana S."/>
            <person name="Charron P."/>
            <person name="St-Onge C."/>
            <person name="Giorgi J."/>
            <person name="Grigoriev I.V."/>
            <person name="Roux C."/>
            <person name="Martin F.M."/>
            <person name="Corradi N."/>
        </authorList>
    </citation>
    <scope>NUCLEOTIDE SEQUENCE [LARGE SCALE GENOMIC DNA]</scope>
    <source>
        <strain evidence="3 4">C2</strain>
    </source>
</reference>
<keyword evidence="1" id="KW-0547">Nucleotide-binding</keyword>
<dbReference type="InterPro" id="IPR052945">
    <property type="entry name" value="Mitotic_Regulator"/>
</dbReference>
<dbReference type="InterPro" id="IPR011990">
    <property type="entry name" value="TPR-like_helical_dom_sf"/>
</dbReference>
<gene>
    <name evidence="3" type="ORF">RhiirC2_855644</name>
</gene>
<reference evidence="3 4" key="1">
    <citation type="submission" date="2016-04" db="EMBL/GenBank/DDBJ databases">
        <title>Genome analyses suggest a sexual origin of heterokaryosis in a supposedly ancient asexual fungus.</title>
        <authorList>
            <person name="Ropars J."/>
            <person name="Sedzielewska K."/>
            <person name="Noel J."/>
            <person name="Charron P."/>
            <person name="Farinelli L."/>
            <person name="Marton T."/>
            <person name="Kruger M."/>
            <person name="Pelin A."/>
            <person name="Brachmann A."/>
            <person name="Corradi N."/>
        </authorList>
    </citation>
    <scope>NUCLEOTIDE SEQUENCE [LARGE SCALE GENOMIC DNA]</scope>
    <source>
        <strain evidence="3 4">C2</strain>
    </source>
</reference>
<dbReference type="VEuPathDB" id="FungiDB:RhiirFUN_021550"/>
<keyword evidence="3" id="KW-0808">Transferase</keyword>
<feature type="domain" description="Protein kinase" evidence="2">
    <location>
        <begin position="36"/>
        <end position="287"/>
    </location>
</feature>
<dbReference type="InterPro" id="IPR011009">
    <property type="entry name" value="Kinase-like_dom_sf"/>
</dbReference>
<dbReference type="PROSITE" id="PS00107">
    <property type="entry name" value="PROTEIN_KINASE_ATP"/>
    <property type="match status" value="1"/>
</dbReference>
<dbReference type="AlphaFoldDB" id="A0A2N1MLK4"/>
<evidence type="ECO:0000259" key="2">
    <source>
        <dbReference type="PROSITE" id="PS50011"/>
    </source>
</evidence>
<dbReference type="PANTHER" id="PTHR43628">
    <property type="entry name" value="ACTIVATOR OF C KINASE PROTEIN 1-RELATED"/>
    <property type="match status" value="1"/>
</dbReference>
<dbReference type="PROSITE" id="PS50011">
    <property type="entry name" value="PROTEIN_KINASE_DOM"/>
    <property type="match status" value="1"/>
</dbReference>
<dbReference type="Pfam" id="PF08238">
    <property type="entry name" value="Sel1"/>
    <property type="match status" value="7"/>
</dbReference>
<dbReference type="VEuPathDB" id="FungiDB:RhiirA1_474102"/>
<dbReference type="Pfam" id="PF07714">
    <property type="entry name" value="PK_Tyr_Ser-Thr"/>
    <property type="match status" value="1"/>
</dbReference>
<dbReference type="InterPro" id="IPR000719">
    <property type="entry name" value="Prot_kinase_dom"/>
</dbReference>
<dbReference type="SUPFAM" id="SSF56112">
    <property type="entry name" value="Protein kinase-like (PK-like)"/>
    <property type="match status" value="1"/>
</dbReference>
<dbReference type="EMBL" id="LLXL01001903">
    <property type="protein sequence ID" value="PKK62492.1"/>
    <property type="molecule type" value="Genomic_DNA"/>
</dbReference>
<accession>A0A2N1MLK4</accession>
<dbReference type="GO" id="GO:0005524">
    <property type="term" value="F:ATP binding"/>
    <property type="evidence" value="ECO:0007669"/>
    <property type="project" value="UniProtKB-UniRule"/>
</dbReference>
<dbReference type="PRINTS" id="PR00109">
    <property type="entry name" value="TYRKINASE"/>
</dbReference>
<protein>
    <submittedName>
        <fullName evidence="3">Kinase-like protein</fullName>
    </submittedName>
</protein>
<organism evidence="3 4">
    <name type="scientific">Rhizophagus irregularis</name>
    <dbReference type="NCBI Taxonomy" id="588596"/>
    <lineage>
        <taxon>Eukaryota</taxon>
        <taxon>Fungi</taxon>
        <taxon>Fungi incertae sedis</taxon>
        <taxon>Mucoromycota</taxon>
        <taxon>Glomeromycotina</taxon>
        <taxon>Glomeromycetes</taxon>
        <taxon>Glomerales</taxon>
        <taxon>Glomeraceae</taxon>
        <taxon>Rhizophagus</taxon>
    </lineage>
</organism>
<dbReference type="InterPro" id="IPR006597">
    <property type="entry name" value="Sel1-like"/>
</dbReference>
<dbReference type="SUPFAM" id="SSF81901">
    <property type="entry name" value="HCP-like"/>
    <property type="match status" value="2"/>
</dbReference>
<keyword evidence="3" id="KW-0418">Kinase</keyword>
<dbReference type="Gene3D" id="1.10.510.10">
    <property type="entry name" value="Transferase(Phosphotransferase) domain 1"/>
    <property type="match status" value="1"/>
</dbReference>
<dbReference type="VEuPathDB" id="FungiDB:FUN_009735"/>
<dbReference type="InterPro" id="IPR001245">
    <property type="entry name" value="Ser-Thr/Tyr_kinase_cat_dom"/>
</dbReference>
<feature type="binding site" evidence="1">
    <location>
        <position position="65"/>
    </location>
    <ligand>
        <name>ATP</name>
        <dbReference type="ChEBI" id="CHEBI:30616"/>
    </ligand>
</feature>
<evidence type="ECO:0000256" key="1">
    <source>
        <dbReference type="PROSITE-ProRule" id="PRU10141"/>
    </source>
</evidence>
<keyword evidence="1" id="KW-0067">ATP-binding</keyword>